<feature type="transmembrane region" description="Helical" evidence="1">
    <location>
        <begin position="239"/>
        <end position="258"/>
    </location>
</feature>
<keyword evidence="1" id="KW-0812">Transmembrane</keyword>
<keyword evidence="1" id="KW-1133">Transmembrane helix</keyword>
<reference evidence="3 5" key="1">
    <citation type="submission" date="2016-11" db="EMBL/GenBank/DDBJ databases">
        <authorList>
            <person name="Jaros S."/>
            <person name="Januszkiewicz K."/>
            <person name="Wedrychowicz H."/>
        </authorList>
    </citation>
    <scope>NUCLEOTIDE SEQUENCE [LARGE SCALE GENOMIC DNA]</scope>
    <source>
        <strain evidence="3">NVI 5450</strain>
    </source>
</reference>
<dbReference type="PATRIC" id="fig|80854.5.peg.3185"/>
<feature type="transmembrane region" description="Helical" evidence="1">
    <location>
        <begin position="37"/>
        <end position="59"/>
    </location>
</feature>
<feature type="transmembrane region" description="Helical" evidence="1">
    <location>
        <begin position="115"/>
        <end position="136"/>
    </location>
</feature>
<dbReference type="Proteomes" id="UP000182660">
    <property type="component" value="Unassembled WGS sequence"/>
</dbReference>
<accession>A0A090IFL4</accession>
<name>A0A090IFL4_9GAMM</name>
<feature type="transmembrane region" description="Helical" evidence="1">
    <location>
        <begin position="358"/>
        <end position="379"/>
    </location>
</feature>
<organism evidence="3 5">
    <name type="scientific">Moritella viscosa</name>
    <dbReference type="NCBI Taxonomy" id="80854"/>
    <lineage>
        <taxon>Bacteria</taxon>
        <taxon>Pseudomonadati</taxon>
        <taxon>Pseudomonadota</taxon>
        <taxon>Gammaproteobacteria</taxon>
        <taxon>Alteromonadales</taxon>
        <taxon>Moritellaceae</taxon>
        <taxon>Moritella</taxon>
    </lineage>
</organism>
<reference evidence="2 4" key="2">
    <citation type="submission" date="2016-11" db="EMBL/GenBank/DDBJ databases">
        <authorList>
            <person name="Klemetsen T."/>
        </authorList>
    </citation>
    <scope>NUCLEOTIDE SEQUENCE [LARGE SCALE GENOMIC DNA]</scope>
    <source>
        <strain evidence="2">MT 2528</strain>
    </source>
</reference>
<gene>
    <name evidence="2" type="ORF">MT2528_3058</name>
    <name evidence="3" type="ORF">NVI5450_3254</name>
</gene>
<dbReference type="Proteomes" id="UP000183794">
    <property type="component" value="Unassembled WGS sequence"/>
</dbReference>
<evidence type="ECO:0000313" key="4">
    <source>
        <dbReference type="Proteomes" id="UP000182660"/>
    </source>
</evidence>
<sequence>MMTTWLSIGIIFTFVAIAFVIFRWGNVRCVGVTPVRTFTFIAILFTSGLDVGLIMFPLTEFAGYANLAASPEYSFSNPLAIEFGFWAFLIWAFYFLTCFYFCVIEPRVKFFEIPLIKFINNLIIIGTCAFTAYLLLTNLPWYLPELGDGETIVSSFYLIVFVVIAAAVYSSTSIRYVRILSLASTWLFLGLIVVMWAGAFLSEESSVSEFTTTFALIGDYFGNIHHFVLPMNDYHEFYLFWWFSWSIMIGQFTSRFVGGMKTYQVLIAMMVFPSIPIAVWFSVLYYYSVNEIATTGFYNLAMILVGITFVINSLDSLVRLYTDNLNLTVERFGKAKYIIGNVVLMSGLTLLFKLDFLQIQWVGALAIALIIGCFGYILAKKYKQVAAIERSPEENEIDFNKIELAN</sequence>
<dbReference type="AlphaFoldDB" id="A0A090IFL4"/>
<keyword evidence="4" id="KW-1185">Reference proteome</keyword>
<feature type="transmembrane region" description="Helical" evidence="1">
    <location>
        <begin position="79"/>
        <end position="103"/>
    </location>
</feature>
<feature type="transmembrane region" description="Helical" evidence="1">
    <location>
        <begin position="335"/>
        <end position="352"/>
    </location>
</feature>
<dbReference type="HOGENOM" id="CLU_679466_0_0_6"/>
<evidence type="ECO:0000256" key="1">
    <source>
        <dbReference type="SAM" id="Phobius"/>
    </source>
</evidence>
<dbReference type="STRING" id="80854.MVIS_3004"/>
<feature type="transmembrane region" description="Helical" evidence="1">
    <location>
        <begin position="265"/>
        <end position="286"/>
    </location>
</feature>
<evidence type="ECO:0000313" key="3">
    <source>
        <dbReference type="EMBL" id="SGZ07885.1"/>
    </source>
</evidence>
<feature type="transmembrane region" description="Helical" evidence="1">
    <location>
        <begin position="292"/>
        <end position="314"/>
    </location>
</feature>
<proteinExistence type="predicted"/>
<feature type="transmembrane region" description="Helical" evidence="1">
    <location>
        <begin position="156"/>
        <end position="172"/>
    </location>
</feature>
<evidence type="ECO:0000313" key="5">
    <source>
        <dbReference type="Proteomes" id="UP000183794"/>
    </source>
</evidence>
<keyword evidence="1" id="KW-0472">Membrane</keyword>
<feature type="transmembrane region" description="Helical" evidence="1">
    <location>
        <begin position="6"/>
        <end position="25"/>
    </location>
</feature>
<dbReference type="EMBL" id="FPLD01000087">
    <property type="protein sequence ID" value="SGZ07885.1"/>
    <property type="molecule type" value="Genomic_DNA"/>
</dbReference>
<feature type="transmembrane region" description="Helical" evidence="1">
    <location>
        <begin position="179"/>
        <end position="201"/>
    </location>
</feature>
<protein>
    <submittedName>
        <fullName evidence="2 3">Transporter, BCCT family protein</fullName>
    </submittedName>
</protein>
<evidence type="ECO:0000313" key="2">
    <source>
        <dbReference type="EMBL" id="SGY95718.1"/>
    </source>
</evidence>
<dbReference type="EMBL" id="FPLJ01000065">
    <property type="protein sequence ID" value="SGY95718.1"/>
    <property type="molecule type" value="Genomic_DNA"/>
</dbReference>
<dbReference type="KEGG" id="mvs:MVIS_3004"/>